<sequence>MRKKEELVEIQLTGGKESNRFKTEVIDERMGRQEVRDMALSGAMTGCHVVIAVSKYDPQNQYMLHMNATSNNPAARNLSYSIIPSEFTLYLVAPNSALIEYGVGDIDHFIDKVECNYNVKFDKTFYIKHPGERLYITYKNNGELSFYDDFQAKATTKIDIKHNVIITPEVLKIREIISILLANRVVGLLGVKKNPKHFDSLMNASTLIEIGEIARKAYLKKPRYRDEMIIHPTYELLQELTRFGVEQEKGPNSFGDVIRKLKAQFPDLLKDVDPKVAESYKPPGYY</sequence>
<organism evidence="1 2">
    <name type="scientific">Legionella bononiensis</name>
    <dbReference type="NCBI Taxonomy" id="2793102"/>
    <lineage>
        <taxon>Bacteria</taxon>
        <taxon>Pseudomonadati</taxon>
        <taxon>Pseudomonadota</taxon>
        <taxon>Gammaproteobacteria</taxon>
        <taxon>Legionellales</taxon>
        <taxon>Legionellaceae</taxon>
        <taxon>Legionella</taxon>
    </lineage>
</organism>
<keyword evidence="2" id="KW-1185">Reference proteome</keyword>
<dbReference type="EMBL" id="JADWVN010000007">
    <property type="protein sequence ID" value="MBL7525821.1"/>
    <property type="molecule type" value="Genomic_DNA"/>
</dbReference>
<accession>A0ABS1W8Y8</accession>
<protein>
    <recommendedName>
        <fullName evidence="3">DUF447 family protein</fullName>
    </recommendedName>
</protein>
<evidence type="ECO:0008006" key="3">
    <source>
        <dbReference type="Google" id="ProtNLM"/>
    </source>
</evidence>
<gene>
    <name evidence="1" type="ORF">I5282_04440</name>
</gene>
<proteinExistence type="predicted"/>
<dbReference type="Proteomes" id="UP000809910">
    <property type="component" value="Unassembled WGS sequence"/>
</dbReference>
<comment type="caution">
    <text evidence="1">The sequence shown here is derived from an EMBL/GenBank/DDBJ whole genome shotgun (WGS) entry which is preliminary data.</text>
</comment>
<evidence type="ECO:0000313" key="2">
    <source>
        <dbReference type="Proteomes" id="UP000809910"/>
    </source>
</evidence>
<dbReference type="RefSeq" id="WP_203109247.1">
    <property type="nucleotide sequence ID" value="NZ_JADOBG010000010.1"/>
</dbReference>
<reference evidence="1 2" key="1">
    <citation type="submission" date="2020-12" db="EMBL/GenBank/DDBJ databases">
        <title>WGS of Legionella: environmental sample.</title>
        <authorList>
            <person name="Cristino S."/>
            <person name="Girolamini L."/>
            <person name="Salaris S."/>
            <person name="Pascale M.R."/>
            <person name="Mazzotta M."/>
            <person name="Orsini M."/>
            <person name="Grottola A."/>
        </authorList>
    </citation>
    <scope>NUCLEOTIDE SEQUENCE [LARGE SCALE GENOMIC DNA]</scope>
    <source>
        <strain evidence="1 2">30cs62</strain>
    </source>
</reference>
<evidence type="ECO:0000313" key="1">
    <source>
        <dbReference type="EMBL" id="MBL7525821.1"/>
    </source>
</evidence>
<name>A0ABS1W8Y8_9GAMM</name>